<keyword evidence="2" id="KW-0472">Membrane</keyword>
<accession>A0A934QS03</accession>
<dbReference type="Proteomes" id="UP000635245">
    <property type="component" value="Unassembled WGS sequence"/>
</dbReference>
<feature type="compositionally biased region" description="Pro residues" evidence="1">
    <location>
        <begin position="136"/>
        <end position="149"/>
    </location>
</feature>
<keyword evidence="2" id="KW-0812">Transmembrane</keyword>
<dbReference type="RefSeq" id="WP_200317168.1">
    <property type="nucleotide sequence ID" value="NZ_JAENJH010000002.1"/>
</dbReference>
<keyword evidence="3" id="KW-0732">Signal</keyword>
<feature type="compositionally biased region" description="Gly residues" evidence="1">
    <location>
        <begin position="174"/>
        <end position="189"/>
    </location>
</feature>
<feature type="chain" id="PRO_5037887031" description="LPXTG cell wall anchor domain-containing protein" evidence="3">
    <location>
        <begin position="34"/>
        <end position="287"/>
    </location>
</feature>
<gene>
    <name evidence="4" type="ORF">JHE00_09825</name>
</gene>
<proteinExistence type="predicted"/>
<comment type="caution">
    <text evidence="4">The sequence shown here is derived from an EMBL/GenBank/DDBJ whole genome shotgun (WGS) entry which is preliminary data.</text>
</comment>
<evidence type="ECO:0000313" key="4">
    <source>
        <dbReference type="EMBL" id="MBK1784624.1"/>
    </source>
</evidence>
<feature type="signal peptide" evidence="3">
    <location>
        <begin position="1"/>
        <end position="33"/>
    </location>
</feature>
<evidence type="ECO:0008006" key="6">
    <source>
        <dbReference type="Google" id="ProtNLM"/>
    </source>
</evidence>
<evidence type="ECO:0000256" key="1">
    <source>
        <dbReference type="SAM" id="MobiDB-lite"/>
    </source>
</evidence>
<reference evidence="4" key="1">
    <citation type="submission" date="2020-12" db="EMBL/GenBank/DDBJ databases">
        <title>Prauserella sp. ASG 168, a novel actinomycete isolated from cave rock.</title>
        <authorList>
            <person name="Suriyachadkun C."/>
        </authorList>
    </citation>
    <scope>NUCLEOTIDE SEQUENCE</scope>
    <source>
        <strain evidence="4">ASG 168</strain>
    </source>
</reference>
<feature type="region of interest" description="Disordered" evidence="1">
    <location>
        <begin position="218"/>
        <end position="240"/>
    </location>
</feature>
<name>A0A934QS03_9PSEU</name>
<evidence type="ECO:0000256" key="2">
    <source>
        <dbReference type="SAM" id="Phobius"/>
    </source>
</evidence>
<organism evidence="4 5">
    <name type="scientific">Prauserella cavernicola</name>
    <dbReference type="NCBI Taxonomy" id="2800127"/>
    <lineage>
        <taxon>Bacteria</taxon>
        <taxon>Bacillati</taxon>
        <taxon>Actinomycetota</taxon>
        <taxon>Actinomycetes</taxon>
        <taxon>Pseudonocardiales</taxon>
        <taxon>Pseudonocardiaceae</taxon>
        <taxon>Prauserella</taxon>
    </lineage>
</organism>
<keyword evidence="5" id="KW-1185">Reference proteome</keyword>
<keyword evidence="2" id="KW-1133">Transmembrane helix</keyword>
<dbReference type="AlphaFoldDB" id="A0A934QS03"/>
<dbReference type="EMBL" id="JAENJH010000002">
    <property type="protein sequence ID" value="MBK1784624.1"/>
    <property type="molecule type" value="Genomic_DNA"/>
</dbReference>
<sequence length="287" mass="28438">MGSGFRRHVARLGTVGITLTTSALLLLPSTAFAEGEVVVGECDATLKGEDGKPLTVDLGAAVNQPGLLDLGLGSDSGALLSLPVKEALDGLGLSSADVLVNPLGEVCDVTQDTVNTLAAPVQEVLPNPQEEAPEAPEAPAPDDPAPGEPEPGEPEPEQPAPGNPDAPGAPGSDGDSGPGGATGSDGGDGAFLPSPGETVAIEGFAPLGPISIPPIAELPPMAPPIAPGAGQPDAGKVPDVTAMRDSGTVEALPAPDSPDRLPLLLAVVALVLVIAGLARTWLRRKAT</sequence>
<evidence type="ECO:0000256" key="3">
    <source>
        <dbReference type="SAM" id="SignalP"/>
    </source>
</evidence>
<feature type="transmembrane region" description="Helical" evidence="2">
    <location>
        <begin position="261"/>
        <end position="282"/>
    </location>
</feature>
<evidence type="ECO:0000313" key="5">
    <source>
        <dbReference type="Proteomes" id="UP000635245"/>
    </source>
</evidence>
<protein>
    <recommendedName>
        <fullName evidence="6">LPXTG cell wall anchor domain-containing protein</fullName>
    </recommendedName>
</protein>
<feature type="region of interest" description="Disordered" evidence="1">
    <location>
        <begin position="126"/>
        <end position="197"/>
    </location>
</feature>